<dbReference type="GO" id="GO:0015627">
    <property type="term" value="C:type II protein secretion system complex"/>
    <property type="evidence" value="ECO:0007669"/>
    <property type="project" value="InterPro"/>
</dbReference>
<dbReference type="EMBL" id="CP042218">
    <property type="protein sequence ID" value="QDW65997.1"/>
    <property type="molecule type" value="Genomic_DNA"/>
</dbReference>
<dbReference type="InterPro" id="IPR043129">
    <property type="entry name" value="ATPase_NBD"/>
</dbReference>
<dbReference type="GO" id="GO:0009276">
    <property type="term" value="C:Gram-negative-bacterium-type cell wall"/>
    <property type="evidence" value="ECO:0007669"/>
    <property type="project" value="InterPro"/>
</dbReference>
<gene>
    <name evidence="2" type="ORF">FPZ22_03060</name>
</gene>
<accession>A0A518N274</accession>
<organism evidence="2 3">
    <name type="scientific">Luteimonas granuli</name>
    <dbReference type="NCBI Taxonomy" id="1176533"/>
    <lineage>
        <taxon>Bacteria</taxon>
        <taxon>Pseudomonadati</taxon>
        <taxon>Pseudomonadota</taxon>
        <taxon>Gammaproteobacteria</taxon>
        <taxon>Lysobacterales</taxon>
        <taxon>Lysobacteraceae</taxon>
        <taxon>Luteimonas</taxon>
    </lineage>
</organism>
<dbReference type="InterPro" id="IPR007812">
    <property type="entry name" value="T2SS_protein-GspL"/>
</dbReference>
<protein>
    <submittedName>
        <fullName evidence="2">Type II secretion system protein GspL</fullName>
    </submittedName>
</protein>
<evidence type="ECO:0000313" key="3">
    <source>
        <dbReference type="Proteomes" id="UP000316584"/>
    </source>
</evidence>
<dbReference type="Pfam" id="PF05134">
    <property type="entry name" value="T2SSL"/>
    <property type="match status" value="1"/>
</dbReference>
<name>A0A518N274_9GAMM</name>
<dbReference type="SUPFAM" id="SSF53067">
    <property type="entry name" value="Actin-like ATPase domain"/>
    <property type="match status" value="1"/>
</dbReference>
<dbReference type="Gene3D" id="3.30.420.380">
    <property type="match status" value="1"/>
</dbReference>
<feature type="domain" description="GspL cytoplasmic actin-ATPase-like" evidence="1">
    <location>
        <begin position="52"/>
        <end position="178"/>
    </location>
</feature>
<dbReference type="OrthoDB" id="5974201at2"/>
<dbReference type="NCBIfam" id="TIGR01709">
    <property type="entry name" value="typeII_sec_gspL"/>
    <property type="match status" value="1"/>
</dbReference>
<evidence type="ECO:0000313" key="2">
    <source>
        <dbReference type="EMBL" id="QDW65997.1"/>
    </source>
</evidence>
<dbReference type="Proteomes" id="UP000316584">
    <property type="component" value="Chromosome"/>
</dbReference>
<dbReference type="KEGG" id="lug:FPZ22_03060"/>
<sequence>MDTRRMNHRILFLPADPATAATCLDVDDDGRVLARTPLAPGATMPPVPAMGRTVLVVAGDAVRIERIELRAHSAAQARAAAKALLSARLARPAELHVALDADATAAERTVASLEPALLRGWLARAEAFGLRAGAVVPEPLLLPRPADDTDPVQVLDAGDRWLVRGPRLAFSAAPALASQVLGDRPRTFVEGGIEALAAGALRPEVDLLQEAFALDSARARPIARRRLAWLALALLASPLVLEGAQTLRLELAARSLDSRARAVLRDALPGAAGDAGALARRLREVREPQVFAAATGALFAAVAARAGTHLVELEYQRGDRVRAVVFHPGPDDIEALRAALAADGWTLVEGGSTETPGGLRTGLVLEPSA</sequence>
<evidence type="ECO:0000259" key="1">
    <source>
        <dbReference type="Pfam" id="PF05134"/>
    </source>
</evidence>
<dbReference type="AlphaFoldDB" id="A0A518N274"/>
<keyword evidence="3" id="KW-1185">Reference proteome</keyword>
<dbReference type="InterPro" id="IPR024230">
    <property type="entry name" value="GspL_cyto_dom"/>
</dbReference>
<dbReference type="GO" id="GO:0015628">
    <property type="term" value="P:protein secretion by the type II secretion system"/>
    <property type="evidence" value="ECO:0007669"/>
    <property type="project" value="InterPro"/>
</dbReference>
<proteinExistence type="predicted"/>
<reference evidence="2 3" key="1">
    <citation type="submission" date="2019-07" db="EMBL/GenBank/DDBJ databases">
        <title>Full genome sequence of Luteimonas sp. Gr-4.</title>
        <authorList>
            <person name="Im W.-T."/>
        </authorList>
    </citation>
    <scope>NUCLEOTIDE SEQUENCE [LARGE SCALE GENOMIC DNA]</scope>
    <source>
        <strain evidence="2 3">Gr-4</strain>
    </source>
</reference>